<sequence>MTPLPLHLVCVCLAIISVTEGRIVRGVIGQNVSFSMTFDTIDLMHIKHNNSAFVMVWPDNNNRTIIQQPKRVGIVICYTKRSKAVNVTINIMNLMRNDTGIYSAVRAVTPTEIHDSVNLEIIGIDIYHTKATTLLEETKETNHYTTQTLRKKEDTQGTCHDVRGSLKNTVPTSDGNENVNQAECYWTIVSNANDEMSTTIETVRGLSPESPLVVPILVHTNSRSDEWMGADDIHDNQEFHRYSNPIRSCTMEFNDYIHPIHSIPLNTYMLSEFNASKVFNKNMSICRDVKAISI</sequence>
<evidence type="ECO:0000256" key="1">
    <source>
        <dbReference type="SAM" id="MobiDB-lite"/>
    </source>
</evidence>
<keyword evidence="2" id="KW-0732">Signal</keyword>
<feature type="compositionally biased region" description="Basic and acidic residues" evidence="1">
    <location>
        <begin position="155"/>
        <end position="164"/>
    </location>
</feature>
<dbReference type="EMBL" id="JBJQND010000002">
    <property type="protein sequence ID" value="KAL3885587.1"/>
    <property type="molecule type" value="Genomic_DNA"/>
</dbReference>
<keyword evidence="4" id="KW-1185">Reference proteome</keyword>
<feature type="region of interest" description="Disordered" evidence="1">
    <location>
        <begin position="155"/>
        <end position="174"/>
    </location>
</feature>
<feature type="chain" id="PRO_5044855554" evidence="2">
    <location>
        <begin position="22"/>
        <end position="294"/>
    </location>
</feature>
<reference evidence="3 4" key="1">
    <citation type="submission" date="2024-11" db="EMBL/GenBank/DDBJ databases">
        <title>Chromosome-level genome assembly of the freshwater bivalve Anodonta woodiana.</title>
        <authorList>
            <person name="Chen X."/>
        </authorList>
    </citation>
    <scope>NUCLEOTIDE SEQUENCE [LARGE SCALE GENOMIC DNA]</scope>
    <source>
        <strain evidence="3">MN2024</strain>
        <tissue evidence="3">Gills</tissue>
    </source>
</reference>
<comment type="caution">
    <text evidence="3">The sequence shown here is derived from an EMBL/GenBank/DDBJ whole genome shotgun (WGS) entry which is preliminary data.</text>
</comment>
<accession>A0ABD3XH48</accession>
<protein>
    <submittedName>
        <fullName evidence="3">Uncharacterized protein</fullName>
    </submittedName>
</protein>
<name>A0ABD3XH48_SINWO</name>
<evidence type="ECO:0000313" key="3">
    <source>
        <dbReference type="EMBL" id="KAL3885587.1"/>
    </source>
</evidence>
<dbReference type="Proteomes" id="UP001634394">
    <property type="component" value="Unassembled WGS sequence"/>
</dbReference>
<organism evidence="3 4">
    <name type="scientific">Sinanodonta woodiana</name>
    <name type="common">Chinese pond mussel</name>
    <name type="synonym">Anodonta woodiana</name>
    <dbReference type="NCBI Taxonomy" id="1069815"/>
    <lineage>
        <taxon>Eukaryota</taxon>
        <taxon>Metazoa</taxon>
        <taxon>Spiralia</taxon>
        <taxon>Lophotrochozoa</taxon>
        <taxon>Mollusca</taxon>
        <taxon>Bivalvia</taxon>
        <taxon>Autobranchia</taxon>
        <taxon>Heteroconchia</taxon>
        <taxon>Palaeoheterodonta</taxon>
        <taxon>Unionida</taxon>
        <taxon>Unionoidea</taxon>
        <taxon>Unionidae</taxon>
        <taxon>Unioninae</taxon>
        <taxon>Sinanodonta</taxon>
    </lineage>
</organism>
<feature type="signal peptide" evidence="2">
    <location>
        <begin position="1"/>
        <end position="21"/>
    </location>
</feature>
<evidence type="ECO:0000313" key="4">
    <source>
        <dbReference type="Proteomes" id="UP001634394"/>
    </source>
</evidence>
<dbReference type="AlphaFoldDB" id="A0ABD3XH48"/>
<evidence type="ECO:0000256" key="2">
    <source>
        <dbReference type="SAM" id="SignalP"/>
    </source>
</evidence>
<proteinExistence type="predicted"/>
<gene>
    <name evidence="3" type="ORF">ACJMK2_025638</name>
</gene>